<proteinExistence type="predicted"/>
<accession>A0A1H6VGJ8</accession>
<dbReference type="InterPro" id="IPR010982">
    <property type="entry name" value="Lambda_DNA-bd_dom_sf"/>
</dbReference>
<dbReference type="EMBL" id="FNYQ01000037">
    <property type="protein sequence ID" value="SEI99335.1"/>
    <property type="molecule type" value="Genomic_DNA"/>
</dbReference>
<dbReference type="RefSeq" id="WP_090731787.1">
    <property type="nucleotide sequence ID" value="NZ_FNYQ01000037.1"/>
</dbReference>
<dbReference type="Proteomes" id="UP000199250">
    <property type="component" value="Unassembled WGS sequence"/>
</dbReference>
<name>A0A1H6VGJ8_9GAMM</name>
<evidence type="ECO:0000313" key="2">
    <source>
        <dbReference type="Proteomes" id="UP000199250"/>
    </source>
</evidence>
<dbReference type="SUPFAM" id="SSF47413">
    <property type="entry name" value="lambda repressor-like DNA-binding domains"/>
    <property type="match status" value="1"/>
</dbReference>
<dbReference type="GO" id="GO:0003677">
    <property type="term" value="F:DNA binding"/>
    <property type="evidence" value="ECO:0007669"/>
    <property type="project" value="InterPro"/>
</dbReference>
<evidence type="ECO:0000313" key="1">
    <source>
        <dbReference type="EMBL" id="SEI99335.1"/>
    </source>
</evidence>
<gene>
    <name evidence="1" type="ORF">SAMN04244572_02363</name>
</gene>
<sequence>MSQSFKSRLNAIKQTHSYQVEKAKLEFIRGITRVMKLKGISSAALASKIATSKAYTTKALRGDTNFTIDSMVKLAGAVGAQLYIHVADTTASVRWLEVHPCAGIIQDKGISNPFETPSIPHRMIDMQGIFKEISNEKSQIYA</sequence>
<dbReference type="OrthoDB" id="6402441at2"/>
<dbReference type="Gene3D" id="1.10.260.40">
    <property type="entry name" value="lambda repressor-like DNA-binding domains"/>
    <property type="match status" value="1"/>
</dbReference>
<protein>
    <submittedName>
        <fullName evidence="1">Uncharacterized protein</fullName>
    </submittedName>
</protein>
<reference evidence="1 2" key="1">
    <citation type="submission" date="2016-10" db="EMBL/GenBank/DDBJ databases">
        <authorList>
            <person name="de Groot N.N."/>
        </authorList>
    </citation>
    <scope>NUCLEOTIDE SEQUENCE [LARGE SCALE GENOMIC DNA]</scope>
    <source>
        <strain evidence="1 2">DSM 373</strain>
    </source>
</reference>
<dbReference type="AlphaFoldDB" id="A0A1H6VGJ8"/>
<organism evidence="1 2">
    <name type="scientific">Azotobacter beijerinckii</name>
    <dbReference type="NCBI Taxonomy" id="170623"/>
    <lineage>
        <taxon>Bacteria</taxon>
        <taxon>Pseudomonadati</taxon>
        <taxon>Pseudomonadota</taxon>
        <taxon>Gammaproteobacteria</taxon>
        <taxon>Pseudomonadales</taxon>
        <taxon>Pseudomonadaceae</taxon>
        <taxon>Azotobacter</taxon>
    </lineage>
</organism>